<dbReference type="InterPro" id="IPR036736">
    <property type="entry name" value="ACP-like_sf"/>
</dbReference>
<dbReference type="AlphaFoldDB" id="A0A3E1YH53"/>
<proteinExistence type="predicted"/>
<dbReference type="OrthoDB" id="678647at2"/>
<dbReference type="SUPFAM" id="SSF47336">
    <property type="entry name" value="ACP-like"/>
    <property type="match status" value="1"/>
</dbReference>
<keyword evidence="1" id="KW-0596">Phosphopantetheine</keyword>
<dbReference type="EMBL" id="QPMM01000001">
    <property type="protein sequence ID" value="RFS26706.1"/>
    <property type="molecule type" value="Genomic_DNA"/>
</dbReference>
<dbReference type="InterPro" id="IPR009081">
    <property type="entry name" value="PP-bd_ACP"/>
</dbReference>
<dbReference type="Pfam" id="PF00550">
    <property type="entry name" value="PP-binding"/>
    <property type="match status" value="1"/>
</dbReference>
<keyword evidence="5" id="KW-1185">Reference proteome</keyword>
<evidence type="ECO:0000259" key="3">
    <source>
        <dbReference type="PROSITE" id="PS50075"/>
    </source>
</evidence>
<dbReference type="RefSeq" id="WP_116973897.1">
    <property type="nucleotide sequence ID" value="NZ_QPMM01000001.1"/>
</dbReference>
<name>A0A3E1YH53_9BACT</name>
<sequence>MEQPIESAIIKEISNTLGIPETSISSGQSIEELGMTSILAVQLASKLEQQFGVKADMDGLSMHSTIGEVADYYKTKAK</sequence>
<dbReference type="PROSITE" id="PS50075">
    <property type="entry name" value="CARRIER"/>
    <property type="match status" value="1"/>
</dbReference>
<protein>
    <submittedName>
        <fullName evidence="4">Acyl carrier protein</fullName>
    </submittedName>
</protein>
<dbReference type="Gene3D" id="1.10.1200.10">
    <property type="entry name" value="ACP-like"/>
    <property type="match status" value="1"/>
</dbReference>
<evidence type="ECO:0000313" key="5">
    <source>
        <dbReference type="Proteomes" id="UP000260644"/>
    </source>
</evidence>
<evidence type="ECO:0000313" key="4">
    <source>
        <dbReference type="EMBL" id="RFS26706.1"/>
    </source>
</evidence>
<dbReference type="InterPro" id="IPR020806">
    <property type="entry name" value="PKS_PP-bd"/>
</dbReference>
<evidence type="ECO:0000256" key="1">
    <source>
        <dbReference type="ARBA" id="ARBA00022450"/>
    </source>
</evidence>
<feature type="domain" description="Carrier" evidence="3">
    <location>
        <begin position="1"/>
        <end position="77"/>
    </location>
</feature>
<reference evidence="4 5" key="1">
    <citation type="submission" date="2018-07" db="EMBL/GenBank/DDBJ databases">
        <title>Chitinophaga K2CV101002-2 sp. nov., isolated from a monsoon evergreen broad-leaved forest soil.</title>
        <authorList>
            <person name="Lv Y."/>
        </authorList>
    </citation>
    <scope>NUCLEOTIDE SEQUENCE [LARGE SCALE GENOMIC DNA]</scope>
    <source>
        <strain evidence="4 5">GDMCC 1.1288</strain>
    </source>
</reference>
<evidence type="ECO:0000256" key="2">
    <source>
        <dbReference type="ARBA" id="ARBA00022553"/>
    </source>
</evidence>
<accession>A0A3E1YH53</accession>
<keyword evidence="2" id="KW-0597">Phosphoprotein</keyword>
<dbReference type="Proteomes" id="UP000260644">
    <property type="component" value="Unassembled WGS sequence"/>
</dbReference>
<gene>
    <name evidence="4" type="ORF">DVR12_02655</name>
</gene>
<dbReference type="SMART" id="SM00823">
    <property type="entry name" value="PKS_PP"/>
    <property type="match status" value="1"/>
</dbReference>
<dbReference type="GO" id="GO:0031177">
    <property type="term" value="F:phosphopantetheine binding"/>
    <property type="evidence" value="ECO:0007669"/>
    <property type="project" value="InterPro"/>
</dbReference>
<comment type="caution">
    <text evidence="4">The sequence shown here is derived from an EMBL/GenBank/DDBJ whole genome shotgun (WGS) entry which is preliminary data.</text>
</comment>
<organism evidence="4 5">
    <name type="scientific">Chitinophaga silvatica</name>
    <dbReference type="NCBI Taxonomy" id="2282649"/>
    <lineage>
        <taxon>Bacteria</taxon>
        <taxon>Pseudomonadati</taxon>
        <taxon>Bacteroidota</taxon>
        <taxon>Chitinophagia</taxon>
        <taxon>Chitinophagales</taxon>
        <taxon>Chitinophagaceae</taxon>
        <taxon>Chitinophaga</taxon>
    </lineage>
</organism>